<dbReference type="GeneID" id="43594350"/>
<dbReference type="AlphaFoldDB" id="A0A370U171"/>
<name>A0A370U171_9HELO</name>
<dbReference type="Proteomes" id="UP000254866">
    <property type="component" value="Unassembled WGS sequence"/>
</dbReference>
<accession>A0A370U171</accession>
<keyword evidence="2" id="KW-1185">Reference proteome</keyword>
<evidence type="ECO:0000313" key="1">
    <source>
        <dbReference type="EMBL" id="RDL41522.1"/>
    </source>
</evidence>
<reference evidence="1 2" key="1">
    <citation type="journal article" date="2018" name="IMA Fungus">
        <title>IMA Genome-F 9: Draft genome sequence of Annulohypoxylon stygium, Aspergillus mulundensis, Berkeleyomyces basicola (syn. Thielaviopsis basicola), Ceratocystis smalleyi, two Cercospora beticola strains, Coleophoma cylindrospora, Fusarium fracticaudum, Phialophora cf. hyalina, and Morchella septimelata.</title>
        <authorList>
            <person name="Wingfield B.D."/>
            <person name="Bills G.F."/>
            <person name="Dong Y."/>
            <person name="Huang W."/>
            <person name="Nel W.J."/>
            <person name="Swalarsk-Parry B.S."/>
            <person name="Vaghefi N."/>
            <person name="Wilken P.M."/>
            <person name="An Z."/>
            <person name="de Beer Z.W."/>
            <person name="De Vos L."/>
            <person name="Chen L."/>
            <person name="Duong T.A."/>
            <person name="Gao Y."/>
            <person name="Hammerbacher A."/>
            <person name="Kikkert J.R."/>
            <person name="Li Y."/>
            <person name="Li H."/>
            <person name="Li K."/>
            <person name="Li Q."/>
            <person name="Liu X."/>
            <person name="Ma X."/>
            <person name="Naidoo K."/>
            <person name="Pethybridge S.J."/>
            <person name="Sun J."/>
            <person name="Steenkamp E.T."/>
            <person name="van der Nest M.A."/>
            <person name="van Wyk S."/>
            <person name="Wingfield M.J."/>
            <person name="Xiong C."/>
            <person name="Yue Q."/>
            <person name="Zhang X."/>
        </authorList>
    </citation>
    <scope>NUCLEOTIDE SEQUENCE [LARGE SCALE GENOMIC DNA]</scope>
    <source>
        <strain evidence="1 2">BP 5553</strain>
    </source>
</reference>
<evidence type="ECO:0000313" key="2">
    <source>
        <dbReference type="Proteomes" id="UP000254866"/>
    </source>
</evidence>
<dbReference type="RefSeq" id="XP_031874178.1">
    <property type="nucleotide sequence ID" value="XM_032010124.1"/>
</dbReference>
<protein>
    <submittedName>
        <fullName evidence="1">Uncharacterized protein</fullName>
    </submittedName>
</protein>
<dbReference type="EMBL" id="NPIC01000001">
    <property type="protein sequence ID" value="RDL41522.1"/>
    <property type="molecule type" value="Genomic_DNA"/>
</dbReference>
<organism evidence="1 2">
    <name type="scientific">Venustampulla echinocandica</name>
    <dbReference type="NCBI Taxonomy" id="2656787"/>
    <lineage>
        <taxon>Eukaryota</taxon>
        <taxon>Fungi</taxon>
        <taxon>Dikarya</taxon>
        <taxon>Ascomycota</taxon>
        <taxon>Pezizomycotina</taxon>
        <taxon>Leotiomycetes</taxon>
        <taxon>Helotiales</taxon>
        <taxon>Pleuroascaceae</taxon>
        <taxon>Venustampulla</taxon>
    </lineage>
</organism>
<comment type="caution">
    <text evidence="1">The sequence shown here is derived from an EMBL/GenBank/DDBJ whole genome shotgun (WGS) entry which is preliminary data.</text>
</comment>
<gene>
    <name evidence="1" type="ORF">BP5553_01501</name>
</gene>
<sequence length="137" mass="14634">MEDGGAFVAGGGTIATMRSRMGQQDSSCSGFLNDQFEGLSHVRDIRGVCTIGPWYMVPVKFLRNPESADMISNNSIVPRDAGQAANRHISAECSNGTRGSQFAGKLGAMQEMLVRRCLVVSGVRPAIDRRAGLSTVL</sequence>
<proteinExistence type="predicted"/>